<name>A0A9D3MFD4_ANGAN</name>
<dbReference type="Proteomes" id="UP001044222">
    <property type="component" value="Chromosome 8"/>
</dbReference>
<organism evidence="1 2">
    <name type="scientific">Anguilla anguilla</name>
    <name type="common">European freshwater eel</name>
    <name type="synonym">Muraena anguilla</name>
    <dbReference type="NCBI Taxonomy" id="7936"/>
    <lineage>
        <taxon>Eukaryota</taxon>
        <taxon>Metazoa</taxon>
        <taxon>Chordata</taxon>
        <taxon>Craniata</taxon>
        <taxon>Vertebrata</taxon>
        <taxon>Euteleostomi</taxon>
        <taxon>Actinopterygii</taxon>
        <taxon>Neopterygii</taxon>
        <taxon>Teleostei</taxon>
        <taxon>Anguilliformes</taxon>
        <taxon>Anguillidae</taxon>
        <taxon>Anguilla</taxon>
    </lineage>
</organism>
<keyword evidence="2" id="KW-1185">Reference proteome</keyword>
<dbReference type="AlphaFoldDB" id="A0A9D3MFD4"/>
<evidence type="ECO:0000313" key="1">
    <source>
        <dbReference type="EMBL" id="KAG5844838.1"/>
    </source>
</evidence>
<reference evidence="1" key="1">
    <citation type="submission" date="2021-01" db="EMBL/GenBank/DDBJ databases">
        <title>A chromosome-scale assembly of European eel, Anguilla anguilla.</title>
        <authorList>
            <person name="Henkel C."/>
            <person name="Jong-Raadsen S.A."/>
            <person name="Dufour S."/>
            <person name="Weltzien F.-A."/>
            <person name="Palstra A.P."/>
            <person name="Pelster B."/>
            <person name="Spaink H.P."/>
            <person name="Van Den Thillart G.E."/>
            <person name="Jansen H."/>
            <person name="Zahm M."/>
            <person name="Klopp C."/>
            <person name="Cedric C."/>
            <person name="Louis A."/>
            <person name="Berthelot C."/>
            <person name="Parey E."/>
            <person name="Roest Crollius H."/>
            <person name="Montfort J."/>
            <person name="Robinson-Rechavi M."/>
            <person name="Bucao C."/>
            <person name="Bouchez O."/>
            <person name="Gislard M."/>
            <person name="Lluch J."/>
            <person name="Milhes M."/>
            <person name="Lampietro C."/>
            <person name="Lopez Roques C."/>
            <person name="Donnadieu C."/>
            <person name="Braasch I."/>
            <person name="Desvignes T."/>
            <person name="Postlethwait J."/>
            <person name="Bobe J."/>
            <person name="Guiguen Y."/>
            <person name="Dirks R."/>
        </authorList>
    </citation>
    <scope>NUCLEOTIDE SEQUENCE</scope>
    <source>
        <strain evidence="1">Tag_6206</strain>
        <tissue evidence="1">Liver</tissue>
    </source>
</reference>
<accession>A0A9D3MFD4</accession>
<protein>
    <submittedName>
        <fullName evidence="1">Uncharacterized protein</fullName>
    </submittedName>
</protein>
<comment type="caution">
    <text evidence="1">The sequence shown here is derived from an EMBL/GenBank/DDBJ whole genome shotgun (WGS) entry which is preliminary data.</text>
</comment>
<dbReference type="EMBL" id="JAFIRN010000008">
    <property type="protein sequence ID" value="KAG5844838.1"/>
    <property type="molecule type" value="Genomic_DNA"/>
</dbReference>
<evidence type="ECO:0000313" key="2">
    <source>
        <dbReference type="Proteomes" id="UP001044222"/>
    </source>
</evidence>
<proteinExistence type="predicted"/>
<sequence length="147" mass="15848">MVKALCYNAGLHYPQAPAGGPQPARLADLCGAATSKGILNEINAGAATNLSPSNRPSSYHHHQSGMGVKTLHCFPWQRRCRERGTRHRPLQAVLPGDTPVYLSPTAVWCSPGEGRAGDTTTHRVYLPHKACVALRHQMDCNVIDATS</sequence>
<gene>
    <name evidence="1" type="ORF">ANANG_G00167300</name>
</gene>